<reference evidence="2" key="2">
    <citation type="journal article" date="2021" name="PeerJ">
        <title>Extensive microbial diversity within the chicken gut microbiome revealed by metagenomics and culture.</title>
        <authorList>
            <person name="Gilroy R."/>
            <person name="Ravi A."/>
            <person name="Getino M."/>
            <person name="Pursley I."/>
            <person name="Horton D.L."/>
            <person name="Alikhan N.F."/>
            <person name="Baker D."/>
            <person name="Gharbi K."/>
            <person name="Hall N."/>
            <person name="Watson M."/>
            <person name="Adriaenssens E.M."/>
            <person name="Foster-Nyarko E."/>
            <person name="Jarju S."/>
            <person name="Secka A."/>
            <person name="Antonio M."/>
            <person name="Oren A."/>
            <person name="Chaudhuri R.R."/>
            <person name="La Ragione R."/>
            <person name="Hildebrand F."/>
            <person name="Pallen M.J."/>
        </authorList>
    </citation>
    <scope>NUCLEOTIDE SEQUENCE</scope>
    <source>
        <strain evidence="2">ChiSjej1B19-7085</strain>
    </source>
</reference>
<evidence type="ECO:0000259" key="1">
    <source>
        <dbReference type="PROSITE" id="PS51186"/>
    </source>
</evidence>
<gene>
    <name evidence="2" type="ORF">IAA54_01125</name>
</gene>
<dbReference type="EMBL" id="DVHF01000011">
    <property type="protein sequence ID" value="HIR56251.1"/>
    <property type="molecule type" value="Genomic_DNA"/>
</dbReference>
<proteinExistence type="predicted"/>
<name>A0A9D1DNU0_9FIRM</name>
<dbReference type="Gene3D" id="3.40.630.30">
    <property type="match status" value="1"/>
</dbReference>
<dbReference type="PROSITE" id="PS51186">
    <property type="entry name" value="GNAT"/>
    <property type="match status" value="1"/>
</dbReference>
<dbReference type="InterPro" id="IPR000182">
    <property type="entry name" value="GNAT_dom"/>
</dbReference>
<dbReference type="SUPFAM" id="SSF55729">
    <property type="entry name" value="Acyl-CoA N-acyltransferases (Nat)"/>
    <property type="match status" value="1"/>
</dbReference>
<dbReference type="CDD" id="cd04301">
    <property type="entry name" value="NAT_SF"/>
    <property type="match status" value="1"/>
</dbReference>
<comment type="caution">
    <text evidence="2">The sequence shown here is derived from an EMBL/GenBank/DDBJ whole genome shotgun (WGS) entry which is preliminary data.</text>
</comment>
<dbReference type="Proteomes" id="UP000886785">
    <property type="component" value="Unassembled WGS sequence"/>
</dbReference>
<reference evidence="2" key="1">
    <citation type="submission" date="2020-10" db="EMBL/GenBank/DDBJ databases">
        <authorList>
            <person name="Gilroy R."/>
        </authorList>
    </citation>
    <scope>NUCLEOTIDE SEQUENCE</scope>
    <source>
        <strain evidence="2">ChiSjej1B19-7085</strain>
    </source>
</reference>
<accession>A0A9D1DNU0</accession>
<dbReference type="InterPro" id="IPR016181">
    <property type="entry name" value="Acyl_CoA_acyltransferase"/>
</dbReference>
<dbReference type="NCBIfam" id="NF043067">
    <property type="entry name" value="AAC_6p_group_E"/>
    <property type="match status" value="1"/>
</dbReference>
<dbReference type="PANTHER" id="PTHR43072">
    <property type="entry name" value="N-ACETYLTRANSFERASE"/>
    <property type="match status" value="1"/>
</dbReference>
<feature type="domain" description="N-acetyltransferase" evidence="1">
    <location>
        <begin position="1"/>
        <end position="118"/>
    </location>
</feature>
<dbReference type="GO" id="GO:0016747">
    <property type="term" value="F:acyltransferase activity, transferring groups other than amino-acyl groups"/>
    <property type="evidence" value="ECO:0007669"/>
    <property type="project" value="InterPro"/>
</dbReference>
<dbReference type="AlphaFoldDB" id="A0A9D1DNU0"/>
<protein>
    <submittedName>
        <fullName evidence="2">GNAT family N-acetyltransferase</fullName>
    </submittedName>
</protein>
<sequence length="131" mass="14327">MPEKGGRAVCFVCREAVFLAGDGDSWIGFAQCQLRSDYVEGTQTCPVGYLEGIYVELEYRRRGIAARLLDACEAWAAEQGCTEFASDAEISNRVSRSFHKSMGFTEAAEIVHFAKKLPGFQSGSGDKDVIS</sequence>
<evidence type="ECO:0000313" key="2">
    <source>
        <dbReference type="EMBL" id="HIR56251.1"/>
    </source>
</evidence>
<organism evidence="2 3">
    <name type="scientific">Candidatus Gallacutalibacter pullicola</name>
    <dbReference type="NCBI Taxonomy" id="2840830"/>
    <lineage>
        <taxon>Bacteria</taxon>
        <taxon>Bacillati</taxon>
        <taxon>Bacillota</taxon>
        <taxon>Clostridia</taxon>
        <taxon>Eubacteriales</taxon>
        <taxon>Candidatus Gallacutalibacter</taxon>
    </lineage>
</organism>
<evidence type="ECO:0000313" key="3">
    <source>
        <dbReference type="Proteomes" id="UP000886785"/>
    </source>
</evidence>
<dbReference type="Pfam" id="PF00583">
    <property type="entry name" value="Acetyltransf_1"/>
    <property type="match status" value="1"/>
</dbReference>